<evidence type="ECO:0000256" key="1">
    <source>
        <dbReference type="ARBA" id="ARBA00008007"/>
    </source>
</evidence>
<accession>A0A9D1VQN3</accession>
<dbReference type="SUPFAM" id="SSF53271">
    <property type="entry name" value="PRTase-like"/>
    <property type="match status" value="1"/>
</dbReference>
<dbReference type="Pfam" id="PF00156">
    <property type="entry name" value="Pribosyltran"/>
    <property type="match status" value="1"/>
</dbReference>
<proteinExistence type="inferred from homology"/>
<dbReference type="Gene3D" id="3.40.50.2020">
    <property type="match status" value="1"/>
</dbReference>
<dbReference type="Proteomes" id="UP000824246">
    <property type="component" value="Unassembled WGS sequence"/>
</dbReference>
<dbReference type="InterPro" id="IPR000836">
    <property type="entry name" value="PRTase_dom"/>
</dbReference>
<comment type="similarity">
    <text evidence="1">Belongs to the ComF/GntX family.</text>
</comment>
<dbReference type="PANTHER" id="PTHR47505:SF1">
    <property type="entry name" value="DNA UTILIZATION PROTEIN YHGH"/>
    <property type="match status" value="1"/>
</dbReference>
<dbReference type="InterPro" id="IPR029057">
    <property type="entry name" value="PRTase-like"/>
</dbReference>
<dbReference type="CDD" id="cd06223">
    <property type="entry name" value="PRTases_typeI"/>
    <property type="match status" value="1"/>
</dbReference>
<gene>
    <name evidence="3" type="ORF">H9982_01075</name>
</gene>
<evidence type="ECO:0000313" key="3">
    <source>
        <dbReference type="EMBL" id="HIX44790.1"/>
    </source>
</evidence>
<comment type="caution">
    <text evidence="3">The sequence shown here is derived from an EMBL/GenBank/DDBJ whole genome shotgun (WGS) entry which is preliminary data.</text>
</comment>
<dbReference type="EMBL" id="DXFB01000026">
    <property type="protein sequence ID" value="HIX44790.1"/>
    <property type="molecule type" value="Genomic_DNA"/>
</dbReference>
<feature type="domain" description="Phosphoribosyltransferase" evidence="2">
    <location>
        <begin position="194"/>
        <end position="233"/>
    </location>
</feature>
<protein>
    <submittedName>
        <fullName evidence="3">ComF family protein</fullName>
    </submittedName>
</protein>
<sequence length="237" mass="26538">MPPGAVGRMHGWLRDIGDFFFPRCCLVCGRVLLHDEEFLCCHCLLDLPRTDYGRVTDNPMEQLFYGKLQVERCAAYFFFTEGGDYRRLIHDIKYKGEKECGAYLGALFARENAATGLFDSVDYLVPVPLHPRKWRKRGYNQSEWIARGISEATGIPVCTELLECVTDRQSQTHKGIYERWLSTHESFTALPDVIPAESHVLLVDDVVTTGATLLACGKALAASGISRISICALSLAK</sequence>
<evidence type="ECO:0000313" key="4">
    <source>
        <dbReference type="Proteomes" id="UP000824246"/>
    </source>
</evidence>
<evidence type="ECO:0000259" key="2">
    <source>
        <dbReference type="Pfam" id="PF00156"/>
    </source>
</evidence>
<reference evidence="3" key="1">
    <citation type="journal article" date="2021" name="PeerJ">
        <title>Extensive microbial diversity within the chicken gut microbiome revealed by metagenomics and culture.</title>
        <authorList>
            <person name="Gilroy R."/>
            <person name="Ravi A."/>
            <person name="Getino M."/>
            <person name="Pursley I."/>
            <person name="Horton D.L."/>
            <person name="Alikhan N.F."/>
            <person name="Baker D."/>
            <person name="Gharbi K."/>
            <person name="Hall N."/>
            <person name="Watson M."/>
            <person name="Adriaenssens E.M."/>
            <person name="Foster-Nyarko E."/>
            <person name="Jarju S."/>
            <person name="Secka A."/>
            <person name="Antonio M."/>
            <person name="Oren A."/>
            <person name="Chaudhuri R.R."/>
            <person name="La Ragione R."/>
            <person name="Hildebrand F."/>
            <person name="Pallen M.J."/>
        </authorList>
    </citation>
    <scope>NUCLEOTIDE SEQUENCE</scope>
    <source>
        <strain evidence="3">ChiHjej12B11-16260</strain>
    </source>
</reference>
<dbReference type="InterPro" id="IPR051910">
    <property type="entry name" value="ComF/GntX_DNA_util-trans"/>
</dbReference>
<reference evidence="3" key="2">
    <citation type="submission" date="2021-04" db="EMBL/GenBank/DDBJ databases">
        <authorList>
            <person name="Gilroy R."/>
        </authorList>
    </citation>
    <scope>NUCLEOTIDE SEQUENCE</scope>
    <source>
        <strain evidence="3">ChiHjej12B11-16260</strain>
    </source>
</reference>
<dbReference type="PANTHER" id="PTHR47505">
    <property type="entry name" value="DNA UTILIZATION PROTEIN YHGH"/>
    <property type="match status" value="1"/>
</dbReference>
<dbReference type="AlphaFoldDB" id="A0A9D1VQN3"/>
<name>A0A9D1VQN3_9BACT</name>
<organism evidence="3 4">
    <name type="scientific">Candidatus Barnesiella excrementipullorum</name>
    <dbReference type="NCBI Taxonomy" id="2838479"/>
    <lineage>
        <taxon>Bacteria</taxon>
        <taxon>Pseudomonadati</taxon>
        <taxon>Bacteroidota</taxon>
        <taxon>Bacteroidia</taxon>
        <taxon>Bacteroidales</taxon>
        <taxon>Barnesiellaceae</taxon>
        <taxon>Barnesiella</taxon>
    </lineage>
</organism>